<organism evidence="1 2">
    <name type="scientific">Cyclotella atomus</name>
    <dbReference type="NCBI Taxonomy" id="382360"/>
    <lineage>
        <taxon>Eukaryota</taxon>
        <taxon>Sar</taxon>
        <taxon>Stramenopiles</taxon>
        <taxon>Ochrophyta</taxon>
        <taxon>Bacillariophyta</taxon>
        <taxon>Coscinodiscophyceae</taxon>
        <taxon>Thalassiosirophycidae</taxon>
        <taxon>Stephanodiscales</taxon>
        <taxon>Stephanodiscaceae</taxon>
        <taxon>Cyclotella</taxon>
    </lineage>
</organism>
<proteinExistence type="predicted"/>
<sequence>MNYHPNHYNSIRQFMETQQQSNQSDSDAAGNVSVLINLMDPDDETVDHTRLTHQEITALRKSDPFTYFSIMVAQQGISSYCDLDSLTEEPQTAGAAGHADAGAGGVQVRSNGAVYDRNENHSFHGGAPLRTNIRQRIMRRSSMPNLAASTIQDNHHVPTSNEVKRRRRFATETDACTALLHLARLENVDLLV</sequence>
<evidence type="ECO:0000313" key="2">
    <source>
        <dbReference type="Proteomes" id="UP001530400"/>
    </source>
</evidence>
<comment type="caution">
    <text evidence="1">The sequence shown here is derived from an EMBL/GenBank/DDBJ whole genome shotgun (WGS) entry which is preliminary data.</text>
</comment>
<name>A0ABD3MRA1_9STRA</name>
<accession>A0ABD3MRA1</accession>
<keyword evidence="2" id="KW-1185">Reference proteome</keyword>
<dbReference type="AlphaFoldDB" id="A0ABD3MRA1"/>
<reference evidence="1 2" key="1">
    <citation type="submission" date="2024-10" db="EMBL/GenBank/DDBJ databases">
        <title>Updated reference genomes for cyclostephanoid diatoms.</title>
        <authorList>
            <person name="Roberts W.R."/>
            <person name="Alverson A.J."/>
        </authorList>
    </citation>
    <scope>NUCLEOTIDE SEQUENCE [LARGE SCALE GENOMIC DNA]</scope>
    <source>
        <strain evidence="1 2">AJA010-31</strain>
    </source>
</reference>
<protein>
    <submittedName>
        <fullName evidence="1">Uncharacterized protein</fullName>
    </submittedName>
</protein>
<dbReference type="Proteomes" id="UP001530400">
    <property type="component" value="Unassembled WGS sequence"/>
</dbReference>
<gene>
    <name evidence="1" type="ORF">ACHAWO_011525</name>
</gene>
<evidence type="ECO:0000313" key="1">
    <source>
        <dbReference type="EMBL" id="KAL3765443.1"/>
    </source>
</evidence>
<dbReference type="EMBL" id="JALLPJ020001402">
    <property type="protein sequence ID" value="KAL3765443.1"/>
    <property type="molecule type" value="Genomic_DNA"/>
</dbReference>